<dbReference type="EMBL" id="FQVG01000005">
    <property type="protein sequence ID" value="SHE46524.1"/>
    <property type="molecule type" value="Genomic_DNA"/>
</dbReference>
<reference evidence="2" key="1">
    <citation type="submission" date="2016-11" db="EMBL/GenBank/DDBJ databases">
        <authorList>
            <person name="Varghese N."/>
            <person name="Submissions S."/>
        </authorList>
    </citation>
    <scope>NUCLEOTIDE SEQUENCE [LARGE SCALE GENOMIC DNA]</scope>
    <source>
        <strain evidence="2">DSM 10124</strain>
    </source>
</reference>
<gene>
    <name evidence="1" type="ORF">SAMN02746091_00434</name>
</gene>
<sequence length="51" mass="5665">MKNIPSVDFGLYTYEADAAIMANMPDVYSGKITVEEALKKAEEQLKNQIGK</sequence>
<dbReference type="SUPFAM" id="SSF53850">
    <property type="entry name" value="Periplasmic binding protein-like II"/>
    <property type="match status" value="1"/>
</dbReference>
<protein>
    <submittedName>
        <fullName evidence="1">Lactose/L-arabinose transport system substrate-binding protein</fullName>
    </submittedName>
</protein>
<proteinExistence type="predicted"/>
<name>A0A1M4TQ52_9CLOT</name>
<dbReference type="AlphaFoldDB" id="A0A1M4TQ52"/>
<dbReference type="Proteomes" id="UP000184423">
    <property type="component" value="Unassembled WGS sequence"/>
</dbReference>
<evidence type="ECO:0000313" key="1">
    <source>
        <dbReference type="EMBL" id="SHE46524.1"/>
    </source>
</evidence>
<dbReference type="RefSeq" id="WP_200790128.1">
    <property type="nucleotide sequence ID" value="NZ_FQVG01000005.1"/>
</dbReference>
<keyword evidence="2" id="KW-1185">Reference proteome</keyword>
<evidence type="ECO:0000313" key="2">
    <source>
        <dbReference type="Proteomes" id="UP000184423"/>
    </source>
</evidence>
<organism evidence="1 2">
    <name type="scientific">Caloramator proteoclasticus DSM 10124</name>
    <dbReference type="NCBI Taxonomy" id="1121262"/>
    <lineage>
        <taxon>Bacteria</taxon>
        <taxon>Bacillati</taxon>
        <taxon>Bacillota</taxon>
        <taxon>Clostridia</taxon>
        <taxon>Eubacteriales</taxon>
        <taxon>Clostridiaceae</taxon>
        <taxon>Caloramator</taxon>
    </lineage>
</organism>
<accession>A0A1M4TQ52</accession>